<dbReference type="CDD" id="cd09279">
    <property type="entry name" value="RNase_HI_like"/>
    <property type="match status" value="1"/>
</dbReference>
<comment type="caution">
    <text evidence="2">The sequence shown here is derived from an EMBL/GenBank/DDBJ whole genome shotgun (WGS) entry which is preliminary data.</text>
</comment>
<protein>
    <submittedName>
        <fullName evidence="2">Ribonuclease H</fullName>
    </submittedName>
</protein>
<name>A0A420ZCV9_UNCK3</name>
<dbReference type="InterPro" id="IPR012337">
    <property type="entry name" value="RNaseH-like_sf"/>
</dbReference>
<dbReference type="PANTHER" id="PTHR48475">
    <property type="entry name" value="RIBONUCLEASE H"/>
    <property type="match status" value="1"/>
</dbReference>
<dbReference type="PANTHER" id="PTHR48475:SF1">
    <property type="entry name" value="RNASE H TYPE-1 DOMAIN-CONTAINING PROTEIN"/>
    <property type="match status" value="1"/>
</dbReference>
<dbReference type="InterPro" id="IPR002156">
    <property type="entry name" value="RNaseH_domain"/>
</dbReference>
<dbReference type="GO" id="GO:0003676">
    <property type="term" value="F:nucleic acid binding"/>
    <property type="evidence" value="ECO:0007669"/>
    <property type="project" value="InterPro"/>
</dbReference>
<proteinExistence type="predicted"/>
<dbReference type="Gene3D" id="3.30.420.10">
    <property type="entry name" value="Ribonuclease H-like superfamily/Ribonuclease H"/>
    <property type="match status" value="1"/>
</dbReference>
<organism evidence="2 3">
    <name type="scientific">candidate division Kazan bacterium</name>
    <dbReference type="NCBI Taxonomy" id="2202143"/>
    <lineage>
        <taxon>Bacteria</taxon>
        <taxon>Bacteria division Kazan-3B-28</taxon>
    </lineage>
</organism>
<evidence type="ECO:0000259" key="1">
    <source>
        <dbReference type="PROSITE" id="PS50879"/>
    </source>
</evidence>
<dbReference type="PROSITE" id="PS50879">
    <property type="entry name" value="RNASE_H_1"/>
    <property type="match status" value="1"/>
</dbReference>
<dbReference type="GO" id="GO:0004523">
    <property type="term" value="F:RNA-DNA hybrid ribonuclease activity"/>
    <property type="evidence" value="ECO:0007669"/>
    <property type="project" value="InterPro"/>
</dbReference>
<dbReference type="AlphaFoldDB" id="A0A420ZCV9"/>
<dbReference type="Proteomes" id="UP000281261">
    <property type="component" value="Unassembled WGS sequence"/>
</dbReference>
<dbReference type="InterPro" id="IPR036397">
    <property type="entry name" value="RNaseH_sf"/>
</dbReference>
<dbReference type="Pfam" id="PF13456">
    <property type="entry name" value="RVT_3"/>
    <property type="match status" value="1"/>
</dbReference>
<dbReference type="SUPFAM" id="SSF53098">
    <property type="entry name" value="Ribonuclease H-like"/>
    <property type="match status" value="1"/>
</dbReference>
<dbReference type="EMBL" id="QMNG01000006">
    <property type="protein sequence ID" value="RLC37322.1"/>
    <property type="molecule type" value="Genomic_DNA"/>
</dbReference>
<sequence>MARYYIYTDGGARGNPGPAATGVVILDAQKKKIKTASSYLGEATNNVAEYAALIRALELVVELAELPLENIEIHAYLDSELIVKQLKGNYKVKNKGLKPLFEQVNKLSLPFRKITYTHIPREENAEADMLVNEELDKHV</sequence>
<reference evidence="2 3" key="1">
    <citation type="submission" date="2018-06" db="EMBL/GenBank/DDBJ databases">
        <title>Extensive metabolic versatility and redundancy in microbially diverse, dynamic hydrothermal sediments.</title>
        <authorList>
            <person name="Dombrowski N."/>
            <person name="Teske A."/>
            <person name="Baker B.J."/>
        </authorList>
    </citation>
    <scope>NUCLEOTIDE SEQUENCE [LARGE SCALE GENOMIC DNA]</scope>
    <source>
        <strain evidence="2">B79_G16</strain>
    </source>
</reference>
<accession>A0A420ZCV9</accession>
<evidence type="ECO:0000313" key="2">
    <source>
        <dbReference type="EMBL" id="RLC37322.1"/>
    </source>
</evidence>
<feature type="domain" description="RNase H type-1" evidence="1">
    <location>
        <begin position="1"/>
        <end position="139"/>
    </location>
</feature>
<gene>
    <name evidence="2" type="ORF">DRH29_02425</name>
</gene>
<evidence type="ECO:0000313" key="3">
    <source>
        <dbReference type="Proteomes" id="UP000281261"/>
    </source>
</evidence>